<keyword evidence="8" id="KW-0732">Signal</keyword>
<gene>
    <name evidence="9" type="ORF">C8N35_1042</name>
</gene>
<dbReference type="GO" id="GO:1990281">
    <property type="term" value="C:efflux pump complex"/>
    <property type="evidence" value="ECO:0007669"/>
    <property type="project" value="TreeGrafter"/>
</dbReference>
<keyword evidence="10" id="KW-1185">Reference proteome</keyword>
<evidence type="ECO:0000313" key="10">
    <source>
        <dbReference type="Proteomes" id="UP000244081"/>
    </source>
</evidence>
<feature type="chain" id="PRO_5015742162" evidence="8">
    <location>
        <begin position="26"/>
        <end position="456"/>
    </location>
</feature>
<dbReference type="PANTHER" id="PTHR30026">
    <property type="entry name" value="OUTER MEMBRANE PROTEIN TOLC"/>
    <property type="match status" value="1"/>
</dbReference>
<evidence type="ECO:0000256" key="4">
    <source>
        <dbReference type="ARBA" id="ARBA00022452"/>
    </source>
</evidence>
<comment type="caution">
    <text evidence="9">The sequence shown here is derived from an EMBL/GenBank/DDBJ whole genome shotgun (WGS) entry which is preliminary data.</text>
</comment>
<organism evidence="9 10">
    <name type="scientific">Breoghania corrubedonensis</name>
    <dbReference type="NCBI Taxonomy" id="665038"/>
    <lineage>
        <taxon>Bacteria</taxon>
        <taxon>Pseudomonadati</taxon>
        <taxon>Pseudomonadota</taxon>
        <taxon>Alphaproteobacteria</taxon>
        <taxon>Hyphomicrobiales</taxon>
        <taxon>Stappiaceae</taxon>
        <taxon>Breoghania</taxon>
    </lineage>
</organism>
<dbReference type="GO" id="GO:0015562">
    <property type="term" value="F:efflux transmembrane transporter activity"/>
    <property type="evidence" value="ECO:0007669"/>
    <property type="project" value="InterPro"/>
</dbReference>
<dbReference type="NCBIfam" id="TIGR01844">
    <property type="entry name" value="type_I_sec_TolC"/>
    <property type="match status" value="1"/>
</dbReference>
<dbReference type="PANTHER" id="PTHR30026:SF22">
    <property type="entry name" value="OUTER MEMBRANE EFFLUX PROTEIN"/>
    <property type="match status" value="1"/>
</dbReference>
<evidence type="ECO:0000256" key="2">
    <source>
        <dbReference type="ARBA" id="ARBA00007613"/>
    </source>
</evidence>
<dbReference type="GO" id="GO:0009279">
    <property type="term" value="C:cell outer membrane"/>
    <property type="evidence" value="ECO:0007669"/>
    <property type="project" value="UniProtKB-SubCell"/>
</dbReference>
<keyword evidence="5" id="KW-0812">Transmembrane</keyword>
<keyword evidence="4" id="KW-1134">Transmembrane beta strand</keyword>
<name>A0A2T5V9F1_9HYPH</name>
<keyword evidence="3" id="KW-0813">Transport</keyword>
<dbReference type="Gene3D" id="1.20.1600.10">
    <property type="entry name" value="Outer membrane efflux proteins (OEP)"/>
    <property type="match status" value="1"/>
</dbReference>
<dbReference type="SUPFAM" id="SSF56954">
    <property type="entry name" value="Outer membrane efflux proteins (OEP)"/>
    <property type="match status" value="1"/>
</dbReference>
<evidence type="ECO:0000256" key="5">
    <source>
        <dbReference type="ARBA" id="ARBA00022692"/>
    </source>
</evidence>
<dbReference type="Pfam" id="PF02321">
    <property type="entry name" value="OEP"/>
    <property type="match status" value="2"/>
</dbReference>
<dbReference type="Proteomes" id="UP000244081">
    <property type="component" value="Unassembled WGS sequence"/>
</dbReference>
<keyword evidence="6" id="KW-0472">Membrane</keyword>
<sequence>MTIRSSVVALATASTVLFMAANVQAQSISDALAMAYSNNPSLNAARAQLRATDESVSQALSGWRPQIFANLSAQHTTFSSRPGGELYYNTATVGLQIQQSIFRGFRTVNSTRQAESLVKAQRASLRSTEQNVLLSAAQSYMNVIRDTAIVSLNRSNIKFLGEQVRAAKDRFEVGEGTRTDIAQADARLAAAQSQLNLARANLNADRAVFRQVVGVEPGRIVPRTNIRAMLPHDLKSALSQGAGHHPDIIASQFNIDAAQYNVKVLEGNMLPTVTVEGNVGRSWNPSSTSNLDYTDSASVVGRVSVPLYQGGLVSSQVRQAKEELGSARILLDSARDSVRASIVAAWGSYQAAEASVNAGRAQVDAAQLALNGVIEEQRVGQQTTLDVLNAQNELIDAKSTLVTAQRDSVVAAFSLVAAVGRLTADDLNLRVVAYRPREHYEAVRDKWFGLRTPDGR</sequence>
<dbReference type="RefSeq" id="WP_245926769.1">
    <property type="nucleotide sequence ID" value="NZ_QAYG01000004.1"/>
</dbReference>
<evidence type="ECO:0000256" key="1">
    <source>
        <dbReference type="ARBA" id="ARBA00004442"/>
    </source>
</evidence>
<evidence type="ECO:0000256" key="3">
    <source>
        <dbReference type="ARBA" id="ARBA00022448"/>
    </source>
</evidence>
<proteinExistence type="inferred from homology"/>
<keyword evidence="7" id="KW-0998">Cell outer membrane</keyword>
<feature type="signal peptide" evidence="8">
    <location>
        <begin position="1"/>
        <end position="25"/>
    </location>
</feature>
<comment type="similarity">
    <text evidence="2">Belongs to the outer membrane factor (OMF) (TC 1.B.17) family.</text>
</comment>
<dbReference type="EMBL" id="QAYG01000004">
    <property type="protein sequence ID" value="PTW60382.1"/>
    <property type="molecule type" value="Genomic_DNA"/>
</dbReference>
<evidence type="ECO:0000256" key="8">
    <source>
        <dbReference type="SAM" id="SignalP"/>
    </source>
</evidence>
<reference evidence="9 10" key="1">
    <citation type="submission" date="2018-04" db="EMBL/GenBank/DDBJ databases">
        <title>Genomic Encyclopedia of Archaeal and Bacterial Type Strains, Phase II (KMG-II): from individual species to whole genera.</title>
        <authorList>
            <person name="Goeker M."/>
        </authorList>
    </citation>
    <scope>NUCLEOTIDE SEQUENCE [LARGE SCALE GENOMIC DNA]</scope>
    <source>
        <strain evidence="9 10">DSM 23382</strain>
    </source>
</reference>
<evidence type="ECO:0000313" key="9">
    <source>
        <dbReference type="EMBL" id="PTW60382.1"/>
    </source>
</evidence>
<dbReference type="GO" id="GO:0015288">
    <property type="term" value="F:porin activity"/>
    <property type="evidence" value="ECO:0007669"/>
    <property type="project" value="TreeGrafter"/>
</dbReference>
<evidence type="ECO:0000256" key="6">
    <source>
        <dbReference type="ARBA" id="ARBA00023136"/>
    </source>
</evidence>
<dbReference type="InterPro" id="IPR051906">
    <property type="entry name" value="TolC-like"/>
</dbReference>
<protein>
    <submittedName>
        <fullName evidence="9">Outer membrane protein</fullName>
    </submittedName>
</protein>
<evidence type="ECO:0000256" key="7">
    <source>
        <dbReference type="ARBA" id="ARBA00023237"/>
    </source>
</evidence>
<accession>A0A2T5V9F1</accession>
<comment type="subcellular location">
    <subcellularLocation>
        <location evidence="1">Cell outer membrane</location>
    </subcellularLocation>
</comment>
<dbReference type="AlphaFoldDB" id="A0A2T5V9F1"/>
<dbReference type="InterPro" id="IPR003423">
    <property type="entry name" value="OMP_efflux"/>
</dbReference>
<dbReference type="InterPro" id="IPR010130">
    <property type="entry name" value="T1SS_OMP_TolC"/>
</dbReference>